<dbReference type="GO" id="GO:0004749">
    <property type="term" value="F:ribose phosphate diphosphokinase activity"/>
    <property type="evidence" value="ECO:0007669"/>
    <property type="project" value="TreeGrafter"/>
</dbReference>
<protein>
    <submittedName>
        <fullName evidence="2">Putative phosphoribosyl pyrophosphate</fullName>
    </submittedName>
</protein>
<evidence type="ECO:0000313" key="3">
    <source>
        <dbReference type="Proteomes" id="UP000257815"/>
    </source>
</evidence>
<dbReference type="NCBIfam" id="TIGR01251">
    <property type="entry name" value="ribP_PPkin"/>
    <property type="match status" value="1"/>
</dbReference>
<dbReference type="GO" id="GO:0000287">
    <property type="term" value="F:magnesium ion binding"/>
    <property type="evidence" value="ECO:0007669"/>
    <property type="project" value="InterPro"/>
</dbReference>
<sequence>MISLTVNHQNVAVSRTVFPAGEVGVSLDVMGLKKALNGSTMIEVAIHTQGYEPNMLITIMQIKEALNQFFLPYMVKPRYILMLAYMPFSRYDRHMYHGDAFGLKVFAQVINSMNFDMVVTLDAHSDVTAAVINNLYNIPQVDALMTHRFLRDYDVVVAPDAGAEKKATAAAKAMQCELATLVKHRNVMTGEITGMGLSTGIVKNQNCLIVDDLCDGGATFVHAAAKLFTLGAKSVDLYVTHGVFSKGTEVLRNAGIENIYTTNSFEQEGNGVNFVGYGSLI</sequence>
<dbReference type="Gene3D" id="3.40.50.2020">
    <property type="match status" value="2"/>
</dbReference>
<dbReference type="CDD" id="cd06223">
    <property type="entry name" value="PRTases_typeI"/>
    <property type="match status" value="1"/>
</dbReference>
<dbReference type="EMBL" id="MH426725">
    <property type="protein sequence ID" value="AXN57437.1"/>
    <property type="molecule type" value="Genomic_DNA"/>
</dbReference>
<dbReference type="InterPro" id="IPR000836">
    <property type="entry name" value="PRTase_dom"/>
</dbReference>
<dbReference type="GO" id="GO:0002189">
    <property type="term" value="C:ribose phosphate diphosphokinase complex"/>
    <property type="evidence" value="ECO:0007669"/>
    <property type="project" value="TreeGrafter"/>
</dbReference>
<dbReference type="PANTHER" id="PTHR10210:SF41">
    <property type="entry name" value="RIBOSE-PHOSPHATE PYROPHOSPHOKINASE 1, CHLOROPLASTIC"/>
    <property type="match status" value="1"/>
</dbReference>
<feature type="domain" description="Phosphoribosyltransferase" evidence="1">
    <location>
        <begin position="153"/>
        <end position="242"/>
    </location>
</feature>
<gene>
    <name evidence="2" type="ORF">SUNLIREN_137</name>
</gene>
<name>A0A346FI07_9CAUD</name>
<dbReference type="PANTHER" id="PTHR10210">
    <property type="entry name" value="RIBOSE-PHOSPHATE DIPHOSPHOKINASE FAMILY MEMBER"/>
    <property type="match status" value="1"/>
</dbReference>
<dbReference type="Pfam" id="PF00156">
    <property type="entry name" value="Pribosyltran"/>
    <property type="match status" value="1"/>
</dbReference>
<proteinExistence type="predicted"/>
<evidence type="ECO:0000313" key="2">
    <source>
        <dbReference type="EMBL" id="AXN57437.1"/>
    </source>
</evidence>
<dbReference type="Proteomes" id="UP000257815">
    <property type="component" value="Segment"/>
</dbReference>
<evidence type="ECO:0000259" key="1">
    <source>
        <dbReference type="Pfam" id="PF00156"/>
    </source>
</evidence>
<accession>A0A346FI07</accession>
<dbReference type="InterPro" id="IPR029057">
    <property type="entry name" value="PRTase-like"/>
</dbReference>
<reference evidence="3" key="1">
    <citation type="submission" date="2018-06" db="EMBL/GenBank/DDBJ databases">
        <authorList>
            <person name="Sharma R."/>
            <person name="Ke K."/>
            <person name="Breakwell D.P."/>
            <person name="Hope S."/>
            <person name="Grose J.H."/>
        </authorList>
    </citation>
    <scope>NUCLEOTIDE SEQUENCE [LARGE SCALE GENOMIC DNA]</scope>
</reference>
<organism evidence="2 3">
    <name type="scientific">Erwinia phage SunLIRen</name>
    <dbReference type="NCBI Taxonomy" id="2267654"/>
    <lineage>
        <taxon>Viruses</taxon>
        <taxon>Duplodnaviria</taxon>
        <taxon>Heunggongvirae</taxon>
        <taxon>Uroviricota</taxon>
        <taxon>Caudoviricetes</taxon>
        <taxon>Andersonviridae</taxon>
        <taxon>Ounavirinae</taxon>
        <taxon>Kolesnikvirus</taxon>
        <taxon>Kolesnikvirus Ea214</taxon>
    </lineage>
</organism>
<dbReference type="SUPFAM" id="SSF53271">
    <property type="entry name" value="PRTase-like"/>
    <property type="match status" value="2"/>
</dbReference>
<dbReference type="GO" id="GO:0006015">
    <property type="term" value="P:5-phosphoribose 1-diphosphate biosynthetic process"/>
    <property type="evidence" value="ECO:0007669"/>
    <property type="project" value="TreeGrafter"/>
</dbReference>
<dbReference type="InterPro" id="IPR005946">
    <property type="entry name" value="Rib-P_diPkinase"/>
</dbReference>
<dbReference type="GO" id="GO:0006164">
    <property type="term" value="P:purine nucleotide biosynthetic process"/>
    <property type="evidence" value="ECO:0007669"/>
    <property type="project" value="TreeGrafter"/>
</dbReference>